<dbReference type="EMBL" id="FNQY01000002">
    <property type="protein sequence ID" value="SDZ81962.1"/>
    <property type="molecule type" value="Genomic_DNA"/>
</dbReference>
<organism evidence="1 2">
    <name type="scientific">Arachidicoccus rhizosphaerae</name>
    <dbReference type="NCBI Taxonomy" id="551991"/>
    <lineage>
        <taxon>Bacteria</taxon>
        <taxon>Pseudomonadati</taxon>
        <taxon>Bacteroidota</taxon>
        <taxon>Chitinophagia</taxon>
        <taxon>Chitinophagales</taxon>
        <taxon>Chitinophagaceae</taxon>
        <taxon>Arachidicoccus</taxon>
    </lineage>
</organism>
<keyword evidence="2" id="KW-1185">Reference proteome</keyword>
<dbReference type="AlphaFoldDB" id="A0A1H3W6H0"/>
<dbReference type="STRING" id="551991.SAMN05192529_102125"/>
<proteinExistence type="predicted"/>
<gene>
    <name evidence="1" type="ORF">SAMN05192529_102125</name>
</gene>
<reference evidence="1 2" key="1">
    <citation type="submission" date="2016-10" db="EMBL/GenBank/DDBJ databases">
        <authorList>
            <person name="de Groot N.N."/>
        </authorList>
    </citation>
    <scope>NUCLEOTIDE SEQUENCE [LARGE SCALE GENOMIC DNA]</scope>
    <source>
        <strain evidence="1 2">Vu-144</strain>
    </source>
</reference>
<dbReference type="Proteomes" id="UP000199041">
    <property type="component" value="Unassembled WGS sequence"/>
</dbReference>
<evidence type="ECO:0000313" key="1">
    <source>
        <dbReference type="EMBL" id="SDZ81962.1"/>
    </source>
</evidence>
<sequence>MTEQEQAIGELAQQHYEQEHIKAQILELQDKATAASRECIHYMSVDHQDNKKYLAALREHTEATKEINKLKSLLKEQK</sequence>
<dbReference type="RefSeq" id="WP_091393057.1">
    <property type="nucleotide sequence ID" value="NZ_FNQY01000002.1"/>
</dbReference>
<evidence type="ECO:0000313" key="2">
    <source>
        <dbReference type="Proteomes" id="UP000199041"/>
    </source>
</evidence>
<accession>A0A1H3W6H0</accession>
<protein>
    <submittedName>
        <fullName evidence="1">Uncharacterized protein</fullName>
    </submittedName>
</protein>
<name>A0A1H3W6H0_9BACT</name>